<evidence type="ECO:0000256" key="2">
    <source>
        <dbReference type="ARBA" id="ARBA00022473"/>
    </source>
</evidence>
<dbReference type="PANTHER" id="PTHR12414">
    <property type="entry name" value="GLIAL CELLS MISSING RELATED/GLIDE"/>
    <property type="match status" value="1"/>
</dbReference>
<dbReference type="GO" id="GO:0001228">
    <property type="term" value="F:DNA-binding transcription activator activity, RNA polymerase II-specific"/>
    <property type="evidence" value="ECO:0007669"/>
    <property type="project" value="InterPro"/>
</dbReference>
<dbReference type="InterPro" id="IPR043020">
    <property type="entry name" value="GCM_large"/>
</dbReference>
<dbReference type="GO" id="GO:0000978">
    <property type="term" value="F:RNA polymerase II cis-regulatory region sequence-specific DNA binding"/>
    <property type="evidence" value="ECO:0007669"/>
    <property type="project" value="TreeGrafter"/>
</dbReference>
<accession>A0A811ZGJ1</accession>
<reference evidence="9" key="1">
    <citation type="submission" date="2020-12" db="EMBL/GenBank/DDBJ databases">
        <authorList>
            <consortium name="Molecular Ecology Group"/>
        </authorList>
    </citation>
    <scope>NUCLEOTIDE SEQUENCE</scope>
    <source>
        <strain evidence="9">TBG_1078</strain>
    </source>
</reference>
<dbReference type="AlphaFoldDB" id="A0A811ZGJ1"/>
<evidence type="ECO:0000313" key="9">
    <source>
        <dbReference type="EMBL" id="CAD7687693.1"/>
    </source>
</evidence>
<keyword evidence="5" id="KW-0804">Transcription</keyword>
<dbReference type="Gene3D" id="3.30.70.3530">
    <property type="entry name" value="GCM motif"/>
    <property type="match status" value="1"/>
</dbReference>
<evidence type="ECO:0000256" key="5">
    <source>
        <dbReference type="ARBA" id="ARBA00023163"/>
    </source>
</evidence>
<protein>
    <submittedName>
        <fullName evidence="9">(raccoon dog) hypothetical protein</fullName>
    </submittedName>
</protein>
<evidence type="ECO:0000256" key="3">
    <source>
        <dbReference type="ARBA" id="ARBA00023015"/>
    </source>
</evidence>
<evidence type="ECO:0000256" key="4">
    <source>
        <dbReference type="ARBA" id="ARBA00023125"/>
    </source>
</evidence>
<keyword evidence="6" id="KW-0539">Nucleus</keyword>
<dbReference type="EMBL" id="CAJHUB010000764">
    <property type="protein sequence ID" value="CAD7687693.1"/>
    <property type="molecule type" value="Genomic_DNA"/>
</dbReference>
<dbReference type="PROSITE" id="PS50807">
    <property type="entry name" value="GCM"/>
    <property type="match status" value="1"/>
</dbReference>
<dbReference type="GO" id="GO:0060706">
    <property type="term" value="P:cell differentiation involved in embryonic placenta development"/>
    <property type="evidence" value="ECO:0007669"/>
    <property type="project" value="TreeGrafter"/>
</dbReference>
<evidence type="ECO:0000259" key="8">
    <source>
        <dbReference type="PROSITE" id="PS50807"/>
    </source>
</evidence>
<feature type="region of interest" description="Disordered" evidence="7">
    <location>
        <begin position="203"/>
        <end position="234"/>
    </location>
</feature>
<dbReference type="Gene3D" id="2.20.25.670">
    <property type="entry name" value="GCM domain, large subdomain"/>
    <property type="match status" value="1"/>
</dbReference>
<dbReference type="InterPro" id="IPR039791">
    <property type="entry name" value="GCM"/>
</dbReference>
<dbReference type="InterPro" id="IPR043021">
    <property type="entry name" value="GCM_small"/>
</dbReference>
<feature type="compositionally biased region" description="Polar residues" evidence="7">
    <location>
        <begin position="225"/>
        <end position="234"/>
    </location>
</feature>
<dbReference type="GO" id="GO:0042063">
    <property type="term" value="P:gliogenesis"/>
    <property type="evidence" value="ECO:0007669"/>
    <property type="project" value="TreeGrafter"/>
</dbReference>
<dbReference type="InterPro" id="IPR036115">
    <property type="entry name" value="GCM_dom_sf"/>
</dbReference>
<keyword evidence="3" id="KW-0805">Transcription regulation</keyword>
<evidence type="ECO:0000256" key="7">
    <source>
        <dbReference type="SAM" id="MobiDB-lite"/>
    </source>
</evidence>
<comment type="caution">
    <text evidence="9">The sequence shown here is derived from an EMBL/GenBank/DDBJ whole genome shotgun (WGS) entry which is preliminary data.</text>
</comment>
<keyword evidence="10" id="KW-1185">Reference proteome</keyword>
<dbReference type="Pfam" id="PF03615">
    <property type="entry name" value="GCM"/>
    <property type="match status" value="1"/>
</dbReference>
<comment type="subcellular location">
    <subcellularLocation>
        <location evidence="1">Nucleus</location>
    </subcellularLocation>
</comment>
<dbReference type="InterPro" id="IPR003902">
    <property type="entry name" value="Tscrpt_reg_GCM"/>
</dbReference>
<evidence type="ECO:0000256" key="1">
    <source>
        <dbReference type="ARBA" id="ARBA00004123"/>
    </source>
</evidence>
<evidence type="ECO:0000313" key="10">
    <source>
        <dbReference type="Proteomes" id="UP000645828"/>
    </source>
</evidence>
<dbReference type="GO" id="GO:0005634">
    <property type="term" value="C:nucleus"/>
    <property type="evidence" value="ECO:0007669"/>
    <property type="project" value="UniProtKB-SubCell"/>
</dbReference>
<gene>
    <name evidence="9" type="ORF">NYPRO_LOCUS20486</name>
</gene>
<dbReference type="SUPFAM" id="SSF90073">
    <property type="entry name" value="GCM domain"/>
    <property type="match status" value="1"/>
</dbReference>
<keyword evidence="4" id="KW-0238">DNA-binding</keyword>
<dbReference type="PANTHER" id="PTHR12414:SF6">
    <property type="entry name" value="CHORION-SPECIFIC TRANSCRIPTION FACTOR GCMA"/>
    <property type="match status" value="1"/>
</dbReference>
<feature type="domain" description="GCM" evidence="8">
    <location>
        <begin position="51"/>
        <end position="206"/>
    </location>
</feature>
<dbReference type="FunFam" id="3.30.70.3530:FF:000001">
    <property type="entry name" value="Chorion-specific transcription factor GCMb"/>
    <property type="match status" value="1"/>
</dbReference>
<keyword evidence="2" id="KW-0217">Developmental protein</keyword>
<organism evidence="9 10">
    <name type="scientific">Nyctereutes procyonoides</name>
    <name type="common">Raccoon dog</name>
    <name type="synonym">Canis procyonoides</name>
    <dbReference type="NCBI Taxonomy" id="34880"/>
    <lineage>
        <taxon>Eukaryota</taxon>
        <taxon>Metazoa</taxon>
        <taxon>Chordata</taxon>
        <taxon>Craniata</taxon>
        <taxon>Vertebrata</taxon>
        <taxon>Euteleostomi</taxon>
        <taxon>Mammalia</taxon>
        <taxon>Eutheria</taxon>
        <taxon>Laurasiatheria</taxon>
        <taxon>Carnivora</taxon>
        <taxon>Caniformia</taxon>
        <taxon>Canidae</taxon>
        <taxon>Nyctereutes</taxon>
    </lineage>
</organism>
<dbReference type="Proteomes" id="UP000645828">
    <property type="component" value="Unassembled WGS sequence"/>
</dbReference>
<evidence type="ECO:0000256" key="6">
    <source>
        <dbReference type="ARBA" id="ARBA00023242"/>
    </source>
</evidence>
<proteinExistence type="predicted"/>
<sequence length="435" mass="49009">MLLIRAPECLSELRHSCRWAAPSCADPPTAGASRPLRAAVVTAGADSRAGELAAHFCCGNLWNVKKTDWFQEWPDSYEKHVYSSEDRNAQRHLSSWAMCNTNNHNSRILKKSCPGVVVCSRDCSAQEGRKIYLRPAICDKARQKQQRKRCPNCDGPLKLIPCRGHGDFPVTNFWRHDGRFIFFQSKGEHDHPKPKTKLEAEARRTMKKAHTASSSVSLKLKGSPETKSLSGETQSWGSLPLTWSFQEGVQLPGSYSGRLIAKPPQQKSLNDCLFFSKTYCLGGTTDLADPTSTLGPTKLYEKCKLSSSWIYNSRDLLHPVSGVFSDYNDRQTGNKNTALGRNSLNDNCCPNYPFPLTSWLYDFPPSQNSSEPFTQQIPVEPPAAESSYRPLWPNPGGWIFMKRRCISKWDFDEEIRGIGLDHYNNEMLLNLCPLR</sequence>
<name>A0A811ZGJ1_NYCPR</name>